<dbReference type="InterPro" id="IPR001404">
    <property type="entry name" value="Hsp90_fam"/>
</dbReference>
<keyword evidence="8" id="KW-0143">Chaperone</keyword>
<keyword evidence="6 9" id="KW-0067">ATP-binding</keyword>
<evidence type="ECO:0000256" key="1">
    <source>
        <dbReference type="ARBA" id="ARBA00004496"/>
    </source>
</evidence>
<feature type="binding site" evidence="9">
    <location>
        <position position="178"/>
    </location>
    <ligand>
        <name>ATP</name>
        <dbReference type="ChEBI" id="CHEBI:30616"/>
    </ligand>
</feature>
<keyword evidence="4" id="KW-0517">Myogenesis</keyword>
<accession>A0A1L5JYI3</accession>
<evidence type="ECO:0000256" key="8">
    <source>
        <dbReference type="ARBA" id="ARBA00023186"/>
    </source>
</evidence>
<dbReference type="Gene3D" id="3.40.50.11260">
    <property type="match status" value="1"/>
</dbReference>
<dbReference type="Gene3D" id="1.20.120.790">
    <property type="entry name" value="Heat shock protein 90, C-terminal domain"/>
    <property type="match status" value="1"/>
</dbReference>
<dbReference type="InterPro" id="IPR020575">
    <property type="entry name" value="Hsp90_N"/>
</dbReference>
<dbReference type="InterPro" id="IPR020568">
    <property type="entry name" value="Ribosomal_Su5_D2-typ_SF"/>
</dbReference>
<dbReference type="InterPro" id="IPR019805">
    <property type="entry name" value="Heat_shock_protein_90_CS"/>
</dbReference>
<feature type="coiled-coil region" evidence="10">
    <location>
        <begin position="543"/>
        <end position="570"/>
    </location>
</feature>
<dbReference type="EMBL" id="KX945368">
    <property type="protein sequence ID" value="APO20768.1"/>
    <property type="molecule type" value="mRNA"/>
</dbReference>
<feature type="binding site" evidence="9">
    <location>
        <position position="87"/>
    </location>
    <ligand>
        <name>ATP</name>
        <dbReference type="ChEBI" id="CHEBI:30616"/>
    </ligand>
</feature>
<feature type="binding site" evidence="9">
    <location>
        <begin position="127"/>
        <end position="132"/>
    </location>
    <ligand>
        <name>ATP</name>
        <dbReference type="ChEBI" id="CHEBI:30616"/>
    </ligand>
</feature>
<evidence type="ECO:0000313" key="13">
    <source>
        <dbReference type="EMBL" id="APO20768.1"/>
    </source>
</evidence>
<dbReference type="PIRSF" id="PIRSF002583">
    <property type="entry name" value="Hsp90"/>
    <property type="match status" value="1"/>
</dbReference>
<evidence type="ECO:0000259" key="12">
    <source>
        <dbReference type="SMART" id="SM00387"/>
    </source>
</evidence>
<keyword evidence="10" id="KW-0175">Coiled coil</keyword>
<evidence type="ECO:0000256" key="9">
    <source>
        <dbReference type="PIRSR" id="PIRSR002583-1"/>
    </source>
</evidence>
<dbReference type="Gene3D" id="3.30.230.80">
    <property type="match status" value="1"/>
</dbReference>
<dbReference type="SUPFAM" id="SSF55874">
    <property type="entry name" value="ATPase domain of HSP90 chaperone/DNA topoisomerase II/histidine kinase"/>
    <property type="match status" value="1"/>
</dbReference>
<dbReference type="SUPFAM" id="SSF54211">
    <property type="entry name" value="Ribosomal protein S5 domain 2-like"/>
    <property type="match status" value="1"/>
</dbReference>
<dbReference type="FunFam" id="1.20.120.790:FF:000001">
    <property type="entry name" value="Heat shock protein 90 alpha"/>
    <property type="match status" value="1"/>
</dbReference>
<evidence type="ECO:0000256" key="11">
    <source>
        <dbReference type="SAM" id="MobiDB-lite"/>
    </source>
</evidence>
<feature type="compositionally biased region" description="Basic and acidic residues" evidence="11">
    <location>
        <begin position="233"/>
        <end position="252"/>
    </location>
</feature>
<dbReference type="GO" id="GO:0005524">
    <property type="term" value="F:ATP binding"/>
    <property type="evidence" value="ECO:0007669"/>
    <property type="project" value="UniProtKB-KW"/>
</dbReference>
<evidence type="ECO:0000256" key="6">
    <source>
        <dbReference type="ARBA" id="ARBA00022840"/>
    </source>
</evidence>
<dbReference type="PRINTS" id="PR00775">
    <property type="entry name" value="HEATSHOCK90"/>
</dbReference>
<feature type="binding site" evidence="9">
    <location>
        <begin position="107"/>
        <end position="108"/>
    </location>
    <ligand>
        <name>ATP</name>
        <dbReference type="ChEBI" id="CHEBI:30616"/>
    </ligand>
</feature>
<dbReference type="InterPro" id="IPR003594">
    <property type="entry name" value="HATPase_dom"/>
</dbReference>
<protein>
    <submittedName>
        <fullName evidence="13">Heat shock protein 90 kDa</fullName>
    </submittedName>
</protein>
<organism evidence="13">
    <name type="scientific">Rutilus kutum</name>
    <name type="common">Caspian kutum</name>
    <dbReference type="NCBI Taxonomy" id="484165"/>
    <lineage>
        <taxon>Eukaryota</taxon>
        <taxon>Metazoa</taxon>
        <taxon>Chordata</taxon>
        <taxon>Craniata</taxon>
        <taxon>Vertebrata</taxon>
        <taxon>Euteleostomi</taxon>
        <taxon>Actinopterygii</taxon>
        <taxon>Neopterygii</taxon>
        <taxon>Teleostei</taxon>
        <taxon>Ostariophysi</taxon>
        <taxon>Cypriniformes</taxon>
        <taxon>Leuciscidae</taxon>
        <taxon>Leuciscinae</taxon>
        <taxon>Rutilus</taxon>
    </lineage>
</organism>
<proteinExistence type="evidence at transcript level"/>
<reference evidence="13" key="1">
    <citation type="submission" date="2016-10" db="EMBL/GenBank/DDBJ databases">
        <title>Sequencing Heat Shock Protein 90 in Rutilus Frisii Kutum.</title>
        <authorList>
            <person name="Izaddoust Kordmahaleh M."/>
            <person name="Ghafouri H."/>
            <person name="Sarikhan S."/>
        </authorList>
    </citation>
    <scope>NUCLEOTIDE SEQUENCE</scope>
    <source>
        <tissue evidence="13">Liver</tissue>
    </source>
</reference>
<feature type="binding site" evidence="9">
    <location>
        <position position="106"/>
    </location>
    <ligand>
        <name>ATP</name>
        <dbReference type="ChEBI" id="CHEBI:30616"/>
    </ligand>
</feature>
<feature type="binding site" evidence="9">
    <location>
        <position position="92"/>
    </location>
    <ligand>
        <name>ATP</name>
        <dbReference type="ChEBI" id="CHEBI:30616"/>
    </ligand>
</feature>
<dbReference type="AlphaFoldDB" id="A0A1L5JYI3"/>
<name>A0A1L5JYI3_9TELE</name>
<evidence type="ECO:0000256" key="10">
    <source>
        <dbReference type="SAM" id="Coils"/>
    </source>
</evidence>
<feature type="binding site" evidence="9">
    <location>
        <position position="45"/>
    </location>
    <ligand>
        <name>ATP</name>
        <dbReference type="ChEBI" id="CHEBI:30616"/>
    </ligand>
</feature>
<dbReference type="Pfam" id="PF13589">
    <property type="entry name" value="HATPase_c_3"/>
    <property type="match status" value="1"/>
</dbReference>
<dbReference type="CDD" id="cd16927">
    <property type="entry name" value="HATPase_Hsp90-like"/>
    <property type="match status" value="1"/>
</dbReference>
<feature type="binding site" evidence="9">
    <location>
        <position position="392"/>
    </location>
    <ligand>
        <name>ATP</name>
        <dbReference type="ChEBI" id="CHEBI:30616"/>
    </ligand>
</feature>
<dbReference type="PANTHER" id="PTHR11528">
    <property type="entry name" value="HEAT SHOCK PROTEIN 90 FAMILY MEMBER"/>
    <property type="match status" value="1"/>
</dbReference>
<comment type="similarity">
    <text evidence="2">Belongs to the heat shock protein 90 family.</text>
</comment>
<evidence type="ECO:0000256" key="3">
    <source>
        <dbReference type="ARBA" id="ARBA00022490"/>
    </source>
</evidence>
<keyword evidence="7 13" id="KW-0346">Stress response</keyword>
<dbReference type="SMART" id="SM00387">
    <property type="entry name" value="HATPase_c"/>
    <property type="match status" value="1"/>
</dbReference>
<dbReference type="SUPFAM" id="SSF110942">
    <property type="entry name" value="HSP90 C-terminal domain"/>
    <property type="match status" value="1"/>
</dbReference>
<keyword evidence="3" id="KW-0963">Cytoplasm</keyword>
<comment type="subcellular location">
    <subcellularLocation>
        <location evidence="1">Cytoplasm</location>
    </subcellularLocation>
</comment>
<dbReference type="GO" id="GO:0140662">
    <property type="term" value="F:ATP-dependent protein folding chaperone"/>
    <property type="evidence" value="ECO:0007669"/>
    <property type="project" value="InterPro"/>
</dbReference>
<dbReference type="GO" id="GO:0007517">
    <property type="term" value="P:muscle organ development"/>
    <property type="evidence" value="ECO:0007669"/>
    <property type="project" value="UniProtKB-KW"/>
</dbReference>
<sequence length="726" mass="83210">MPEEMRQDEEAETFAFQAEIAQLMSLIINTFYSNKEIFLRELISNASDALDKIRYESLTDPTKLDSGKDLKIDIIPNVHDRTLTIIDTGIGMTKADLINNLGTIAKSGTKAFMEALQAGADISMIGQFGVGFYSAYLVAEKVTVITKNNDDEQYAWESSAGGSFTVKVDNGEPIGRGTRVILHLKEDQTEYVEEKRVKEVVKKHSQFIGYPITLFVEKERDKEISDDEAEEEKAEKEEKEEVEGEDKPKIEDVGSDDEEDSKDKDKEKKKKIKEKYIDQEELNKTKPIWTRNPDDISNEEYGEFYKSLTNDWEDHLAVKHFSVEGQLGVSRSFLYSRRAPFDLFENKKKKNNIKLYVRRVFIMDSCEELIPEYLNFIRGVVDSEDLPLNISREMPLAGPPFNVIRKNIVKKCLELFAELAEDKENYKKFYDAFSKNLKLGIHEDSQNRKKLSELLRYQSSQSGDEMTSLTEYVSRMKENQKSIYYITGESKDQVAHSAFVERVCKRGFEVLYMTEPIDEYCVQQLKDFDGKSLVSVTKEGLELPEDEDEKKKMEEDKAKFENLCKLMKEILDKKVEKVTVSNRLVSSPCCIVTSTYGWTANMERIMKAQALRDNSTMGYMMAKKHLEINPDHPIMETLRQKADVDKNDKAVKDLVILLFETALLSSGFSLDDPQTHSNRIYRMIKLGLGIDEDEDVPVEEPTSAPAPEEIPPLEGDDDASRMEEVD</sequence>
<evidence type="ECO:0000256" key="5">
    <source>
        <dbReference type="ARBA" id="ARBA00022741"/>
    </source>
</evidence>
<dbReference type="FunFam" id="3.30.230.80:FF:000001">
    <property type="entry name" value="Heat shock protein 90 alpha"/>
    <property type="match status" value="1"/>
</dbReference>
<feature type="domain" description="Histidine kinase/HSP90-like ATPase" evidence="12">
    <location>
        <begin position="34"/>
        <end position="188"/>
    </location>
</feature>
<dbReference type="Gene3D" id="3.30.565.10">
    <property type="entry name" value="Histidine kinase-like ATPase, C-terminal domain"/>
    <property type="match status" value="1"/>
</dbReference>
<dbReference type="Pfam" id="PF00183">
    <property type="entry name" value="HSP90"/>
    <property type="match status" value="1"/>
</dbReference>
<feature type="binding site" evidence="9">
    <location>
        <position position="41"/>
    </location>
    <ligand>
        <name>ATP</name>
        <dbReference type="ChEBI" id="CHEBI:30616"/>
    </ligand>
</feature>
<evidence type="ECO:0000256" key="4">
    <source>
        <dbReference type="ARBA" id="ARBA00022541"/>
    </source>
</evidence>
<evidence type="ECO:0000256" key="2">
    <source>
        <dbReference type="ARBA" id="ARBA00008239"/>
    </source>
</evidence>
<gene>
    <name evidence="13" type="primary">HSP90</name>
</gene>
<feature type="region of interest" description="Disordered" evidence="11">
    <location>
        <begin position="221"/>
        <end position="270"/>
    </location>
</feature>
<dbReference type="GO" id="GO:0005737">
    <property type="term" value="C:cytoplasm"/>
    <property type="evidence" value="ECO:0007669"/>
    <property type="project" value="UniProtKB-SubCell"/>
</dbReference>
<feature type="region of interest" description="Disordered" evidence="11">
    <location>
        <begin position="692"/>
        <end position="726"/>
    </location>
</feature>
<dbReference type="NCBIfam" id="NF003555">
    <property type="entry name" value="PRK05218.1"/>
    <property type="match status" value="1"/>
</dbReference>
<dbReference type="GO" id="GO:0016887">
    <property type="term" value="F:ATP hydrolysis activity"/>
    <property type="evidence" value="ECO:0007669"/>
    <property type="project" value="InterPro"/>
</dbReference>
<dbReference type="PROSITE" id="PS00298">
    <property type="entry name" value="HSP90"/>
    <property type="match status" value="1"/>
</dbReference>
<evidence type="ECO:0000256" key="7">
    <source>
        <dbReference type="ARBA" id="ARBA00023016"/>
    </source>
</evidence>
<keyword evidence="5 9" id="KW-0547">Nucleotide-binding</keyword>
<dbReference type="GO" id="GO:0051082">
    <property type="term" value="F:unfolded protein binding"/>
    <property type="evidence" value="ECO:0007669"/>
    <property type="project" value="InterPro"/>
</dbReference>
<dbReference type="GO" id="GO:0050900">
    <property type="term" value="P:leukocyte migration"/>
    <property type="evidence" value="ECO:0007669"/>
    <property type="project" value="UniProtKB-ARBA"/>
</dbReference>
<dbReference type="HAMAP" id="MF_00505">
    <property type="entry name" value="HSP90"/>
    <property type="match status" value="1"/>
</dbReference>
<dbReference type="FunFam" id="3.30.565.10:FF:000204">
    <property type="entry name" value="Heat shock protein HSP 90-beta"/>
    <property type="match status" value="1"/>
</dbReference>
<dbReference type="FunFam" id="3.40.50.11260:FF:000001">
    <property type="entry name" value="Heat shock protein 90 alpha"/>
    <property type="match status" value="1"/>
</dbReference>
<dbReference type="InterPro" id="IPR036890">
    <property type="entry name" value="HATPase_C_sf"/>
</dbReference>
<dbReference type="InterPro" id="IPR037196">
    <property type="entry name" value="HSP90_C"/>
</dbReference>
<feature type="binding site" evidence="9">
    <location>
        <position position="100"/>
    </location>
    <ligand>
        <name>ATP</name>
        <dbReference type="ChEBI" id="CHEBI:30616"/>
    </ligand>
</feature>